<evidence type="ECO:0000313" key="4">
    <source>
        <dbReference type="Proteomes" id="UP000187486"/>
    </source>
</evidence>
<reference evidence="3 4" key="1">
    <citation type="submission" date="2016-01" db="EMBL/GenBank/DDBJ databases">
        <title>Amycolatopsis coloradensis genome sequencing and assembly.</title>
        <authorList>
            <person name="Mayilraj S."/>
        </authorList>
    </citation>
    <scope>NUCLEOTIDE SEQUENCE [LARGE SCALE GENOMIC DNA]</scope>
    <source>
        <strain evidence="3 4">DSM 44225</strain>
    </source>
</reference>
<sequence>MVAFRSSAAKAIFMAGIVRRRQVTNRKSWEDRDVDAHSRWRRPPCRRDRLRPAQDRHGLRQGRGPDTRSDGHAARAAGRLLRAAHRHAAAEPGLRGVVEGRDRRYRFAIARTVAAGIADGIIAGVRDPDAYAAALAGQVRGVAVAAIIDPGGIDLRAIRAEMEYAVDRLA</sequence>
<feature type="compositionally biased region" description="Basic and acidic residues" evidence="1">
    <location>
        <begin position="45"/>
        <end position="73"/>
    </location>
</feature>
<organism evidence="3 4">
    <name type="scientific">Amycolatopsis coloradensis</name>
    <dbReference type="NCBI Taxonomy" id="76021"/>
    <lineage>
        <taxon>Bacteria</taxon>
        <taxon>Bacillati</taxon>
        <taxon>Actinomycetota</taxon>
        <taxon>Actinomycetes</taxon>
        <taxon>Pseudonocardiales</taxon>
        <taxon>Pseudonocardiaceae</taxon>
        <taxon>Amycolatopsis</taxon>
    </lineage>
</organism>
<feature type="domain" description="BetI-type transcriptional repressor C-terminal" evidence="2">
    <location>
        <begin position="75"/>
        <end position="169"/>
    </location>
</feature>
<proteinExistence type="predicted"/>
<evidence type="ECO:0000256" key="1">
    <source>
        <dbReference type="SAM" id="MobiDB-lite"/>
    </source>
</evidence>
<dbReference type="Pfam" id="PF13977">
    <property type="entry name" value="TetR_C_6"/>
    <property type="match status" value="1"/>
</dbReference>
<evidence type="ECO:0000259" key="2">
    <source>
        <dbReference type="Pfam" id="PF13977"/>
    </source>
</evidence>
<dbReference type="InterPro" id="IPR039538">
    <property type="entry name" value="BetI_C"/>
</dbReference>
<accession>A0A1R0KRS1</accession>
<dbReference type="AlphaFoldDB" id="A0A1R0KRS1"/>
<protein>
    <recommendedName>
        <fullName evidence="2">BetI-type transcriptional repressor C-terminal domain-containing protein</fullName>
    </recommendedName>
</protein>
<keyword evidence="4" id="KW-1185">Reference proteome</keyword>
<comment type="caution">
    <text evidence="3">The sequence shown here is derived from an EMBL/GenBank/DDBJ whole genome shotgun (WGS) entry which is preliminary data.</text>
</comment>
<dbReference type="Proteomes" id="UP000187486">
    <property type="component" value="Unassembled WGS sequence"/>
</dbReference>
<dbReference type="SUPFAM" id="SSF48498">
    <property type="entry name" value="Tetracyclin repressor-like, C-terminal domain"/>
    <property type="match status" value="1"/>
</dbReference>
<feature type="region of interest" description="Disordered" evidence="1">
    <location>
        <begin position="44"/>
        <end position="73"/>
    </location>
</feature>
<dbReference type="Gene3D" id="1.10.357.10">
    <property type="entry name" value="Tetracycline Repressor, domain 2"/>
    <property type="match status" value="1"/>
</dbReference>
<gene>
    <name evidence="3" type="ORF">BS329_19095</name>
</gene>
<dbReference type="EMBL" id="MQUQ01000010">
    <property type="protein sequence ID" value="OLZ50535.1"/>
    <property type="molecule type" value="Genomic_DNA"/>
</dbReference>
<evidence type="ECO:0000313" key="3">
    <source>
        <dbReference type="EMBL" id="OLZ50535.1"/>
    </source>
</evidence>
<dbReference type="InterPro" id="IPR036271">
    <property type="entry name" value="Tet_transcr_reg_TetR-rel_C_sf"/>
</dbReference>
<name>A0A1R0KRS1_9PSEU</name>